<dbReference type="Pfam" id="PF05532">
    <property type="entry name" value="CsbD"/>
    <property type="match status" value="1"/>
</dbReference>
<dbReference type="AlphaFoldDB" id="A0AA41QFV6"/>
<evidence type="ECO:0000259" key="3">
    <source>
        <dbReference type="Pfam" id="PF05532"/>
    </source>
</evidence>
<proteinExistence type="inferred from homology"/>
<feature type="domain" description="CsbD-like" evidence="3">
    <location>
        <begin position="5"/>
        <end position="56"/>
    </location>
</feature>
<gene>
    <name evidence="4" type="ORF">L1785_15320</name>
</gene>
<feature type="compositionally biased region" description="Basic and acidic residues" evidence="2">
    <location>
        <begin position="1"/>
        <end position="22"/>
    </location>
</feature>
<dbReference type="RefSeq" id="WP_236090142.1">
    <property type="nucleotide sequence ID" value="NZ_JAKGSG010000041.1"/>
</dbReference>
<dbReference type="Gene3D" id="1.10.1470.10">
    <property type="entry name" value="YjbJ"/>
    <property type="match status" value="1"/>
</dbReference>
<reference evidence="4" key="1">
    <citation type="submission" date="2022-01" db="EMBL/GenBank/DDBJ databases">
        <title>Antribacter sp. nov., isolated from Guizhou of China.</title>
        <authorList>
            <person name="Chengliang C."/>
            <person name="Ya Z."/>
        </authorList>
    </citation>
    <scope>NUCLEOTIDE SEQUENCE</scope>
    <source>
        <strain evidence="4">KLBMP 9083</strain>
    </source>
</reference>
<feature type="region of interest" description="Disordered" evidence="2">
    <location>
        <begin position="1"/>
        <end position="72"/>
    </location>
</feature>
<protein>
    <submittedName>
        <fullName evidence="4">CsbD family protein</fullName>
    </submittedName>
</protein>
<dbReference type="Proteomes" id="UP001165405">
    <property type="component" value="Unassembled WGS sequence"/>
</dbReference>
<name>A0AA41QFV6_9MICO</name>
<evidence type="ECO:0000313" key="4">
    <source>
        <dbReference type="EMBL" id="MCF4122348.1"/>
    </source>
</evidence>
<accession>A0AA41QFV6</accession>
<dbReference type="SUPFAM" id="SSF69047">
    <property type="entry name" value="Hypothetical protein YjbJ"/>
    <property type="match status" value="1"/>
</dbReference>
<evidence type="ECO:0000313" key="5">
    <source>
        <dbReference type="Proteomes" id="UP001165405"/>
    </source>
</evidence>
<dbReference type="InterPro" id="IPR036629">
    <property type="entry name" value="YjbJ_sf"/>
</dbReference>
<comment type="similarity">
    <text evidence="1">Belongs to the UPF0337 (CsbD) family.</text>
</comment>
<dbReference type="InterPro" id="IPR008462">
    <property type="entry name" value="CsbD"/>
</dbReference>
<evidence type="ECO:0000256" key="2">
    <source>
        <dbReference type="SAM" id="MobiDB-lite"/>
    </source>
</evidence>
<organism evidence="4 5">
    <name type="scientific">Antribacter soli</name>
    <dbReference type="NCBI Taxonomy" id="2910976"/>
    <lineage>
        <taxon>Bacteria</taxon>
        <taxon>Bacillati</taxon>
        <taxon>Actinomycetota</taxon>
        <taxon>Actinomycetes</taxon>
        <taxon>Micrococcales</taxon>
        <taxon>Promicromonosporaceae</taxon>
        <taxon>Antribacter</taxon>
    </lineage>
</organism>
<dbReference type="EMBL" id="JAKGSG010000041">
    <property type="protein sequence ID" value="MCF4122348.1"/>
    <property type="molecule type" value="Genomic_DNA"/>
</dbReference>
<evidence type="ECO:0000256" key="1">
    <source>
        <dbReference type="ARBA" id="ARBA00009129"/>
    </source>
</evidence>
<keyword evidence="5" id="KW-1185">Reference proteome</keyword>
<sequence>MSMGDKIKHEAEEAKGRLKETVGDATDNPKLQAEGRGETLAAQAKQVGDEVKDAAQEVAEEGEEAVRRMKDR</sequence>
<comment type="caution">
    <text evidence="4">The sequence shown here is derived from an EMBL/GenBank/DDBJ whole genome shotgun (WGS) entry which is preliminary data.</text>
</comment>